<evidence type="ECO:0000256" key="2">
    <source>
        <dbReference type="ARBA" id="ARBA00007502"/>
    </source>
</evidence>
<sequence>MKASTIKVSESEIEIETQCNNDYLLKQRSEEDEDYSEDLINTNADNSNTTKIIDHSDKSYAQAVIPFYGGSGGCLPPQPGTMVDPSGGFGPPLRDRFPNSVWHPAAATVDPNGVGYQQHTSFLNTDPMQAVAFQQPPPPQQQQQQQYSTSGGLSTSSSRPPSSPAQQPLTPRAGSGYSQVHTPQPSPIGSANGLQSMGSGSINGIGSGHPPPSVVNGVNGGTVHRNGMNSQQYLENSPSSQFSEQREFINGGGGTGNYNTSQDLPMAPPPSTTPTSRSSSVHMDTSTDNSSMPNALNNGTKTVSGYGTQNVNNGNTSSNSTGHPNALPGYLLHPPIQQQPQPHQQSSQSSSRYPGQENMSASTGISGDSNMTSSSWSTGENRMSWSTDETSLMPKSEPTGDLYTEDDRTTVQNSEANLYHERVNLNSRLKTMILNKQQQQHQQQTQQINHQMQQYNHQVQQHQHLQRQMSLEIQGHHPQNHLSAMTSEGGGFSWEWVGGSASNNDMLDNGAISAMENFIKYSSGDDKGGGSIDHNQNFVQEEFNKQCRDPDTLISDDVSSPHKESITPKVKQEKPAYRFPGNGGPVVIEKMSGSWCCRQGGIETPSPEHLRDGCCQGFQTADEQDVKQPCSPQPEGSTEDCKTNNKGYGNMSAKEFQDHLERLKNNVRAEVPDCNCFPPDKCNMTWVENQPIILGSGFVREREKFRENQQTEGHIVIEEGPPEPGSYYTHLGAAASLTDLRTDVEKRTGLKEKAVRIEKIMYTGKEGKTTQGCPLAKWIIRRSSLDEKVLCVVKHRQGHKCPTAWIVVVMVAWEGVPSHEADRVYSLLAHKLNSRYGLPTTRRCATNEPRTCACQGLDPDTCGASFSFGCSWSMYYNGCKYARSKTVRKFRLSVRSEEQEVEERMHVLATLLSPLYQSLAPEAFKNQTQFEREASECRLGFKPGRPFSGVTACIDFCAHSHRDLHNMNNGCTVVVSLTKHRTLAKPDDEQLHVLPLYVMDDTDEYGSKEGQEAKVKSGAVETLSK</sequence>
<keyword evidence="4 11" id="KW-0479">Metal-binding</keyword>
<dbReference type="AlphaFoldDB" id="A0A7R9JQA0"/>
<dbReference type="InterPro" id="IPR024779">
    <property type="entry name" value="2OGFeDO_JBP1/TET_oxygenase_dom"/>
</dbReference>
<evidence type="ECO:0000256" key="9">
    <source>
        <dbReference type="ARBA" id="ARBA00047840"/>
    </source>
</evidence>
<feature type="region of interest" description="Disordered" evidence="12">
    <location>
        <begin position="1005"/>
        <end position="1025"/>
    </location>
</feature>
<keyword evidence="7 11" id="KW-0560">Oxidoreductase</keyword>
<evidence type="ECO:0000256" key="7">
    <source>
        <dbReference type="ARBA" id="ARBA00023002"/>
    </source>
</evidence>
<feature type="compositionally biased region" description="Polar residues" evidence="12">
    <location>
        <begin position="357"/>
        <end position="390"/>
    </location>
</feature>
<comment type="similarity">
    <text evidence="2 11">Belongs to the TET family.</text>
</comment>
<organism evidence="14">
    <name type="scientific">Timema genevievae</name>
    <name type="common">Walking stick</name>
    <dbReference type="NCBI Taxonomy" id="629358"/>
    <lineage>
        <taxon>Eukaryota</taxon>
        <taxon>Metazoa</taxon>
        <taxon>Ecdysozoa</taxon>
        <taxon>Arthropoda</taxon>
        <taxon>Hexapoda</taxon>
        <taxon>Insecta</taxon>
        <taxon>Pterygota</taxon>
        <taxon>Neoptera</taxon>
        <taxon>Polyneoptera</taxon>
        <taxon>Phasmatodea</taxon>
        <taxon>Timematodea</taxon>
        <taxon>Timematoidea</taxon>
        <taxon>Timematidae</taxon>
        <taxon>Timema</taxon>
    </lineage>
</organism>
<comment type="cofactor">
    <cofactor evidence="11">
        <name>Zn(2+)</name>
        <dbReference type="ChEBI" id="CHEBI:29105"/>
    </cofactor>
    <text evidence="11">The zinc ions have a structural role.</text>
</comment>
<dbReference type="GO" id="GO:0005634">
    <property type="term" value="C:nucleus"/>
    <property type="evidence" value="ECO:0007669"/>
    <property type="project" value="UniProtKB-UniRule"/>
</dbReference>
<dbReference type="EC" id="1.14.11.80" evidence="11"/>
<comment type="catalytic activity">
    <reaction evidence="11">
        <text>a 5-methyl-2'-deoxycytidine in DNA + 2-oxoglutarate + O2 = a 5-hydroxymethyl-2'-deoxycytidine in DNA + succinate + CO2</text>
        <dbReference type="Rhea" id="RHEA:52636"/>
        <dbReference type="Rhea" id="RHEA-COMP:11370"/>
        <dbReference type="Rhea" id="RHEA-COMP:13315"/>
        <dbReference type="ChEBI" id="CHEBI:15379"/>
        <dbReference type="ChEBI" id="CHEBI:16526"/>
        <dbReference type="ChEBI" id="CHEBI:16810"/>
        <dbReference type="ChEBI" id="CHEBI:30031"/>
        <dbReference type="ChEBI" id="CHEBI:85454"/>
        <dbReference type="ChEBI" id="CHEBI:136731"/>
        <dbReference type="EC" id="1.14.11.80"/>
    </reaction>
</comment>
<protein>
    <recommendedName>
        <fullName evidence="11">Methylcytosine dioxygenase TET</fullName>
        <ecNumber evidence="11">1.14.11.80</ecNumber>
    </recommendedName>
</protein>
<evidence type="ECO:0000256" key="11">
    <source>
        <dbReference type="RuleBase" id="RU367064"/>
    </source>
</evidence>
<feature type="compositionally biased region" description="Polar residues" evidence="12">
    <location>
        <begin position="281"/>
        <end position="306"/>
    </location>
</feature>
<comment type="cofactor">
    <cofactor evidence="11">
        <name>Fe(2+)</name>
        <dbReference type="ChEBI" id="CHEBI:29033"/>
    </cofactor>
    <text evidence="11">Binds 1 Fe(2+) ion per subunit.</text>
</comment>
<dbReference type="EMBL" id="OE839465">
    <property type="protein sequence ID" value="CAD7587316.1"/>
    <property type="molecule type" value="Genomic_DNA"/>
</dbReference>
<dbReference type="GO" id="GO:0005694">
    <property type="term" value="C:chromosome"/>
    <property type="evidence" value="ECO:0007669"/>
    <property type="project" value="UniProtKB-SubCell"/>
</dbReference>
<evidence type="ECO:0000256" key="10">
    <source>
        <dbReference type="ARBA" id="ARBA00049431"/>
    </source>
</evidence>
<evidence type="ECO:0000256" key="8">
    <source>
        <dbReference type="ARBA" id="ARBA00023004"/>
    </source>
</evidence>
<evidence type="ECO:0000259" key="13">
    <source>
        <dbReference type="SMART" id="SM01333"/>
    </source>
</evidence>
<dbReference type="GO" id="GO:0070579">
    <property type="term" value="F:DNA 5-methylcytosine dioxygenase activity"/>
    <property type="evidence" value="ECO:0007669"/>
    <property type="project" value="UniProtKB-UniRule"/>
</dbReference>
<evidence type="ECO:0000256" key="6">
    <source>
        <dbReference type="ARBA" id="ARBA00022964"/>
    </source>
</evidence>
<feature type="domain" description="Methylcytosine dioxygenase TET1-3 oxygenase" evidence="13">
    <location>
        <begin position="871"/>
        <end position="1025"/>
    </location>
</feature>
<keyword evidence="5 11" id="KW-0862">Zinc</keyword>
<feature type="region of interest" description="Disordered" evidence="12">
    <location>
        <begin position="131"/>
        <end position="405"/>
    </location>
</feature>
<evidence type="ECO:0000256" key="4">
    <source>
        <dbReference type="ARBA" id="ARBA00022723"/>
    </source>
</evidence>
<feature type="compositionally biased region" description="Basic and acidic residues" evidence="12">
    <location>
        <begin position="1005"/>
        <end position="1015"/>
    </location>
</feature>
<proteinExistence type="inferred from homology"/>
<feature type="compositionally biased region" description="Low complexity" evidence="12">
    <location>
        <begin position="141"/>
        <end position="168"/>
    </location>
</feature>
<keyword evidence="3" id="KW-0158">Chromosome</keyword>
<dbReference type="GO" id="GO:0008270">
    <property type="term" value="F:zinc ion binding"/>
    <property type="evidence" value="ECO:0007669"/>
    <property type="project" value="UniProtKB-UniRule"/>
</dbReference>
<accession>A0A7R9JQA0</accession>
<dbReference type="PANTHER" id="PTHR23358">
    <property type="entry name" value="METHYLCYTOSINE DIOXYGENASE TET"/>
    <property type="match status" value="1"/>
</dbReference>
<dbReference type="GO" id="GO:0040029">
    <property type="term" value="P:epigenetic regulation of gene expression"/>
    <property type="evidence" value="ECO:0007669"/>
    <property type="project" value="InterPro"/>
</dbReference>
<feature type="compositionally biased region" description="Polar residues" evidence="12">
    <location>
        <begin position="176"/>
        <end position="195"/>
    </location>
</feature>
<keyword evidence="8 11" id="KW-0408">Iron</keyword>
<evidence type="ECO:0000313" key="14">
    <source>
        <dbReference type="EMBL" id="CAD7587316.1"/>
    </source>
</evidence>
<keyword evidence="6 11" id="KW-0223">Dioxygenase</keyword>
<comment type="function">
    <text evidence="11">Dioxygenase that catalyzes the conversion of the modified genomic base 5-methylcytosine (5mC) into 5-hydroxymethylcytosine (5hmC) and plays a key role in epigenetic chromatin reprogramming during embryonic development.</text>
</comment>
<evidence type="ECO:0000256" key="5">
    <source>
        <dbReference type="ARBA" id="ARBA00022833"/>
    </source>
</evidence>
<evidence type="ECO:0000256" key="1">
    <source>
        <dbReference type="ARBA" id="ARBA00004286"/>
    </source>
</evidence>
<dbReference type="InterPro" id="IPR040175">
    <property type="entry name" value="TET1/2/3"/>
</dbReference>
<comment type="catalytic activity">
    <reaction evidence="9 11">
        <text>a 5-formyl-2'-deoxycytidine in DNA + 2-oxoglutarate + O2 = a 5-carboxyl-2'-deoxycytidine in DNA + succinate + CO2 + H(+)</text>
        <dbReference type="Rhea" id="RHEA:53832"/>
        <dbReference type="Rhea" id="RHEA-COMP:13656"/>
        <dbReference type="Rhea" id="RHEA-COMP:13657"/>
        <dbReference type="ChEBI" id="CHEBI:15378"/>
        <dbReference type="ChEBI" id="CHEBI:15379"/>
        <dbReference type="ChEBI" id="CHEBI:16526"/>
        <dbReference type="ChEBI" id="CHEBI:16810"/>
        <dbReference type="ChEBI" id="CHEBI:30031"/>
        <dbReference type="ChEBI" id="CHEBI:137731"/>
        <dbReference type="ChEBI" id="CHEBI:137732"/>
        <dbReference type="EC" id="1.14.11.80"/>
    </reaction>
</comment>
<comment type="catalytic activity">
    <reaction evidence="10 11">
        <text>a 5-hydroxymethyl-2'-deoxycytidine in DNA + 2-oxoglutarate + O2 = a 5-formyl-2'-deoxycytidine in DNA + succinate + CO2 + H2O</text>
        <dbReference type="Rhea" id="RHEA:53828"/>
        <dbReference type="Rhea" id="RHEA-COMP:13315"/>
        <dbReference type="Rhea" id="RHEA-COMP:13656"/>
        <dbReference type="ChEBI" id="CHEBI:15377"/>
        <dbReference type="ChEBI" id="CHEBI:15379"/>
        <dbReference type="ChEBI" id="CHEBI:16526"/>
        <dbReference type="ChEBI" id="CHEBI:16810"/>
        <dbReference type="ChEBI" id="CHEBI:30031"/>
        <dbReference type="ChEBI" id="CHEBI:136731"/>
        <dbReference type="ChEBI" id="CHEBI:137731"/>
        <dbReference type="EC" id="1.14.11.80"/>
    </reaction>
</comment>
<name>A0A7R9JQA0_TIMGE</name>
<dbReference type="CDD" id="cd18892">
    <property type="entry name" value="TET"/>
    <property type="match status" value="1"/>
</dbReference>
<evidence type="ECO:0000256" key="12">
    <source>
        <dbReference type="SAM" id="MobiDB-lite"/>
    </source>
</evidence>
<feature type="compositionally biased region" description="Polar residues" evidence="12">
    <location>
        <begin position="227"/>
        <end position="243"/>
    </location>
</feature>
<evidence type="ECO:0000256" key="3">
    <source>
        <dbReference type="ARBA" id="ARBA00022454"/>
    </source>
</evidence>
<dbReference type="SMART" id="SM01333">
    <property type="entry name" value="Tet_JBP"/>
    <property type="match status" value="1"/>
</dbReference>
<dbReference type="GO" id="GO:0141166">
    <property type="term" value="P:chromosomal 5-methylcytosine DNA demethylation pathway"/>
    <property type="evidence" value="ECO:0007669"/>
    <property type="project" value="UniProtKB-UniRule"/>
</dbReference>
<dbReference type="InterPro" id="IPR046942">
    <property type="entry name" value="TET_oxygenase"/>
</dbReference>
<comment type="subcellular location">
    <subcellularLocation>
        <location evidence="1">Chromosome</location>
    </subcellularLocation>
</comment>
<dbReference type="PANTHER" id="PTHR23358:SF6">
    <property type="entry name" value="METHYLCYTOSINE DIOXYGENASE TET"/>
    <property type="match status" value="1"/>
</dbReference>
<dbReference type="Pfam" id="PF12851">
    <property type="entry name" value="Tet_JBP"/>
    <property type="match status" value="1"/>
</dbReference>
<feature type="compositionally biased region" description="Low complexity" evidence="12">
    <location>
        <begin position="334"/>
        <end position="356"/>
    </location>
</feature>
<gene>
    <name evidence="14" type="ORF">TGEB3V08_LOCUS1525</name>
</gene>
<feature type="compositionally biased region" description="Low complexity" evidence="12">
    <location>
        <begin position="307"/>
        <end position="322"/>
    </location>
</feature>
<reference evidence="14" key="1">
    <citation type="submission" date="2020-11" db="EMBL/GenBank/DDBJ databases">
        <authorList>
            <person name="Tran Van P."/>
        </authorList>
    </citation>
    <scope>NUCLEOTIDE SEQUENCE</scope>
</reference>
<dbReference type="GO" id="GO:0045944">
    <property type="term" value="P:positive regulation of transcription by RNA polymerase II"/>
    <property type="evidence" value="ECO:0007669"/>
    <property type="project" value="TreeGrafter"/>
</dbReference>